<organism evidence="2 3">
    <name type="scientific">Umezawaea endophytica</name>
    <dbReference type="NCBI Taxonomy" id="1654476"/>
    <lineage>
        <taxon>Bacteria</taxon>
        <taxon>Bacillati</taxon>
        <taxon>Actinomycetota</taxon>
        <taxon>Actinomycetes</taxon>
        <taxon>Pseudonocardiales</taxon>
        <taxon>Pseudonocardiaceae</taxon>
        <taxon>Umezawaea</taxon>
    </lineage>
</organism>
<keyword evidence="3" id="KW-1185">Reference proteome</keyword>
<dbReference type="Pfam" id="PF02575">
    <property type="entry name" value="YbaB_DNA_bd"/>
    <property type="match status" value="1"/>
</dbReference>
<sequence length="206" mass="21499">MNEVDRAEQRRQAAERLTEVLAGSTGTAEHPSGMAVATATASGELTWLRLHPHALGHGPRAVGQLVVETAKLATDAAVQHGYNELAKSLGDSVAIAIEGFAGPPPFRTAADAAGQAPYTDAPPQQGAQPMSPQPHGFHGEVQPAFRTDEQPPYGGTIEPPAEPPPARPFAPAPQPPAQAGRKPRPPVDDDDDAYFADPFGTGGFRP</sequence>
<dbReference type="Proteomes" id="UP001141259">
    <property type="component" value="Unassembled WGS sequence"/>
</dbReference>
<dbReference type="InterPro" id="IPR036894">
    <property type="entry name" value="YbaB-like_sf"/>
</dbReference>
<comment type="caution">
    <text evidence="2">The sequence shown here is derived from an EMBL/GenBank/DDBJ whole genome shotgun (WGS) entry which is preliminary data.</text>
</comment>
<reference evidence="2" key="1">
    <citation type="submission" date="2022-08" db="EMBL/GenBank/DDBJ databases">
        <authorList>
            <person name="Tistechok S."/>
            <person name="Samborskyy M."/>
            <person name="Roman I."/>
        </authorList>
    </citation>
    <scope>NUCLEOTIDE SEQUENCE</scope>
    <source>
        <strain evidence="2">DSM 103496</strain>
    </source>
</reference>
<dbReference type="AlphaFoldDB" id="A0A9X2VYW5"/>
<gene>
    <name evidence="2" type="ORF">NZH93_46270</name>
</gene>
<feature type="compositionally biased region" description="Pro residues" evidence="1">
    <location>
        <begin position="160"/>
        <end position="176"/>
    </location>
</feature>
<accession>A0A9X2VYW5</accession>
<dbReference type="EMBL" id="JANYMP010000044">
    <property type="protein sequence ID" value="MCS7484283.1"/>
    <property type="molecule type" value="Genomic_DNA"/>
</dbReference>
<dbReference type="Gene3D" id="3.30.1310.10">
    <property type="entry name" value="Nucleoid-associated protein YbaB-like domain"/>
    <property type="match status" value="1"/>
</dbReference>
<evidence type="ECO:0000313" key="3">
    <source>
        <dbReference type="Proteomes" id="UP001141259"/>
    </source>
</evidence>
<protein>
    <submittedName>
        <fullName evidence="2">YbaB/EbfC family nucleoid-associated protein</fullName>
    </submittedName>
</protein>
<evidence type="ECO:0000256" key="1">
    <source>
        <dbReference type="SAM" id="MobiDB-lite"/>
    </source>
</evidence>
<feature type="region of interest" description="Disordered" evidence="1">
    <location>
        <begin position="106"/>
        <end position="206"/>
    </location>
</feature>
<evidence type="ECO:0000313" key="2">
    <source>
        <dbReference type="EMBL" id="MCS7484283.1"/>
    </source>
</evidence>
<dbReference type="RefSeq" id="WP_259629735.1">
    <property type="nucleotide sequence ID" value="NZ_JANYMP010000044.1"/>
</dbReference>
<proteinExistence type="predicted"/>
<dbReference type="InterPro" id="IPR004401">
    <property type="entry name" value="YbaB/EbfC"/>
</dbReference>
<name>A0A9X2VYW5_9PSEU</name>